<dbReference type="GO" id="GO:0006260">
    <property type="term" value="P:DNA replication"/>
    <property type="evidence" value="ECO:0007669"/>
    <property type="project" value="UniProtKB-KW"/>
</dbReference>
<evidence type="ECO:0000256" key="7">
    <source>
        <dbReference type="ARBA" id="ARBA00022840"/>
    </source>
</evidence>
<dbReference type="PROSITE" id="PS00617">
    <property type="entry name" value="RECF_1"/>
    <property type="match status" value="1"/>
</dbReference>
<dbReference type="GO" id="GO:0005737">
    <property type="term" value="C:cytoplasm"/>
    <property type="evidence" value="ECO:0007669"/>
    <property type="project" value="UniProtKB-SubCell"/>
</dbReference>
<dbReference type="NCBIfam" id="TIGR00611">
    <property type="entry name" value="recf"/>
    <property type="match status" value="1"/>
</dbReference>
<dbReference type="PROSITE" id="PS00618">
    <property type="entry name" value="RECF_2"/>
    <property type="match status" value="1"/>
</dbReference>
<dbReference type="AlphaFoldDB" id="A0A381ST97"/>
<dbReference type="Pfam" id="PF02463">
    <property type="entry name" value="SMC_N"/>
    <property type="match status" value="1"/>
</dbReference>
<accession>A0A381ST97</accession>
<dbReference type="PANTHER" id="PTHR32182">
    <property type="entry name" value="DNA REPLICATION AND REPAIR PROTEIN RECF"/>
    <property type="match status" value="1"/>
</dbReference>
<keyword evidence="8" id="KW-0238">DNA-binding</keyword>
<proteinExistence type="inferred from homology"/>
<name>A0A381ST97_9ZZZZ</name>
<dbReference type="GO" id="GO:0000731">
    <property type="term" value="P:DNA synthesis involved in DNA repair"/>
    <property type="evidence" value="ECO:0007669"/>
    <property type="project" value="TreeGrafter"/>
</dbReference>
<reference evidence="10" key="1">
    <citation type="submission" date="2018-05" db="EMBL/GenBank/DDBJ databases">
        <authorList>
            <person name="Lanie J.A."/>
            <person name="Ng W.-L."/>
            <person name="Kazmierczak K.M."/>
            <person name="Andrzejewski T.M."/>
            <person name="Davidsen T.M."/>
            <person name="Wayne K.J."/>
            <person name="Tettelin H."/>
            <person name="Glass J.I."/>
            <person name="Rusch D."/>
            <person name="Podicherti R."/>
            <person name="Tsui H.-C.T."/>
            <person name="Winkler M.E."/>
        </authorList>
    </citation>
    <scope>NUCLEOTIDE SEQUENCE</scope>
</reference>
<dbReference type="InterPro" id="IPR001238">
    <property type="entry name" value="DNA-binding_RecF"/>
</dbReference>
<dbReference type="Gene3D" id="1.20.1050.90">
    <property type="entry name" value="RecF/RecN/SMC, N-terminal domain"/>
    <property type="match status" value="1"/>
</dbReference>
<dbReference type="InterPro" id="IPR027417">
    <property type="entry name" value="P-loop_NTPase"/>
</dbReference>
<dbReference type="PANTHER" id="PTHR32182:SF0">
    <property type="entry name" value="DNA REPLICATION AND REPAIR PROTEIN RECF"/>
    <property type="match status" value="1"/>
</dbReference>
<dbReference type="InterPro" id="IPR003395">
    <property type="entry name" value="RecF/RecN/SMC_N"/>
</dbReference>
<evidence type="ECO:0000259" key="9">
    <source>
        <dbReference type="Pfam" id="PF02463"/>
    </source>
</evidence>
<dbReference type="GO" id="GO:0003697">
    <property type="term" value="F:single-stranded DNA binding"/>
    <property type="evidence" value="ECO:0007669"/>
    <property type="project" value="InterPro"/>
</dbReference>
<organism evidence="10">
    <name type="scientific">marine metagenome</name>
    <dbReference type="NCBI Taxonomy" id="408172"/>
    <lineage>
        <taxon>unclassified sequences</taxon>
        <taxon>metagenomes</taxon>
        <taxon>ecological metagenomes</taxon>
    </lineage>
</organism>
<evidence type="ECO:0000256" key="8">
    <source>
        <dbReference type="ARBA" id="ARBA00023125"/>
    </source>
</evidence>
<gene>
    <name evidence="10" type="ORF">METZ01_LOCUS60060</name>
</gene>
<dbReference type="InterPro" id="IPR018078">
    <property type="entry name" value="DNA-binding_RecF_CS"/>
</dbReference>
<evidence type="ECO:0000256" key="1">
    <source>
        <dbReference type="ARBA" id="ARBA00004496"/>
    </source>
</evidence>
<evidence type="ECO:0000256" key="4">
    <source>
        <dbReference type="ARBA" id="ARBA00022490"/>
    </source>
</evidence>
<comment type="subcellular location">
    <subcellularLocation>
        <location evidence="1">Cytoplasm</location>
    </subcellularLocation>
</comment>
<dbReference type="EMBL" id="UINC01003538">
    <property type="protein sequence ID" value="SVA07206.1"/>
    <property type="molecule type" value="Genomic_DNA"/>
</dbReference>
<sequence length="366" mass="41133">MDLPEGLTLLTGKNGHGKSNLLEALYMLAMARSARASIERELINHNSAPTSEQELTYAKVSANTHNGELSNKIEIHYRCLFSENKDGFATQKYIRINGSPKRSSDLIGTLNAVLFTADDLDIVFGNPTVRRRYLDILISQIDKHYLEALKRYQEANRHRNHLLRSIREGVSTQDELQFWDDQLAQHGCEIIKTRMKVVDRLSGLLKPFHMQLDTAKESLQLLYRPTIPGEEETPTSSSILLALEKCRAKDIAQGSTSVGPQRDDMSILINQNDASRYASRGQARTAVLALKLAESTYLKERRGSEPLLLLDDLLSELDAARRRQIMEHITQYQQCIVTSAELDSIPNEFVSVANNLLVDNGTIISA</sequence>
<feature type="domain" description="RecF/RecN/SMC N-terminal" evidence="9">
    <location>
        <begin position="3"/>
        <end position="341"/>
    </location>
</feature>
<dbReference type="Gene3D" id="3.40.50.300">
    <property type="entry name" value="P-loop containing nucleotide triphosphate hydrolases"/>
    <property type="match status" value="1"/>
</dbReference>
<evidence type="ECO:0000256" key="2">
    <source>
        <dbReference type="ARBA" id="ARBA00008016"/>
    </source>
</evidence>
<dbReference type="HAMAP" id="MF_00365">
    <property type="entry name" value="RecF"/>
    <property type="match status" value="1"/>
</dbReference>
<keyword evidence="6" id="KW-0547">Nucleotide-binding</keyword>
<evidence type="ECO:0000313" key="10">
    <source>
        <dbReference type="EMBL" id="SVA07206.1"/>
    </source>
</evidence>
<evidence type="ECO:0000256" key="5">
    <source>
        <dbReference type="ARBA" id="ARBA00022705"/>
    </source>
</evidence>
<keyword evidence="5" id="KW-0235">DNA replication</keyword>
<evidence type="ECO:0000256" key="3">
    <source>
        <dbReference type="ARBA" id="ARBA00020170"/>
    </source>
</evidence>
<comment type="similarity">
    <text evidence="2">Belongs to the RecF family.</text>
</comment>
<protein>
    <recommendedName>
        <fullName evidence="3">DNA replication and repair protein RecF</fullName>
    </recommendedName>
</protein>
<keyword evidence="4" id="KW-0963">Cytoplasm</keyword>
<keyword evidence="7" id="KW-0067">ATP-binding</keyword>
<dbReference type="GO" id="GO:0006302">
    <property type="term" value="P:double-strand break repair"/>
    <property type="evidence" value="ECO:0007669"/>
    <property type="project" value="TreeGrafter"/>
</dbReference>
<dbReference type="GO" id="GO:0005524">
    <property type="term" value="F:ATP binding"/>
    <property type="evidence" value="ECO:0007669"/>
    <property type="project" value="UniProtKB-KW"/>
</dbReference>
<evidence type="ECO:0000256" key="6">
    <source>
        <dbReference type="ARBA" id="ARBA00022741"/>
    </source>
</evidence>
<dbReference type="InterPro" id="IPR042174">
    <property type="entry name" value="RecF_2"/>
</dbReference>
<dbReference type="SUPFAM" id="SSF52540">
    <property type="entry name" value="P-loop containing nucleoside triphosphate hydrolases"/>
    <property type="match status" value="1"/>
</dbReference>